<dbReference type="AlphaFoldDB" id="A0A919SA16"/>
<gene>
    <name evidence="3" type="ORF">Aau02nite_23390</name>
</gene>
<dbReference type="Pfam" id="PF13560">
    <property type="entry name" value="HTH_31"/>
    <property type="match status" value="1"/>
</dbReference>
<dbReference type="Gene3D" id="1.10.260.40">
    <property type="entry name" value="lambda repressor-like DNA-binding domains"/>
    <property type="match status" value="1"/>
</dbReference>
<dbReference type="InterPro" id="IPR001387">
    <property type="entry name" value="Cro/C1-type_HTH"/>
</dbReference>
<dbReference type="PANTHER" id="PTHR35010:SF2">
    <property type="entry name" value="BLL4672 PROTEIN"/>
    <property type="match status" value="1"/>
</dbReference>
<protein>
    <submittedName>
        <fullName evidence="3">XRE family transcriptional regulator</fullName>
    </submittedName>
</protein>
<dbReference type="PANTHER" id="PTHR35010">
    <property type="entry name" value="BLL4672 PROTEIN-RELATED"/>
    <property type="match status" value="1"/>
</dbReference>
<dbReference type="SMART" id="SM00530">
    <property type="entry name" value="HTH_XRE"/>
    <property type="match status" value="1"/>
</dbReference>
<sequence>MSRTTHRTRRHDLGDFLRRRRESLTPAAAGLPGGGRRRTPGLRRDEVAVLANMSAVYYERLEQGRGPQPSATMLSSLARALQLNDDERGHLYRLAGQAAPPAPEPAGYVDPSLLAVLQAAAATAPGFISDELGTVVAQNSLNIALFGEFAGRPGWQANLIWLWFTSAEWRRTLEPESQHEQTGRAYVADLRAITGGRDHDPRAAALVADLRAASADFAGLWDRHEVSVLHCATKRVEHREAGRLDLDCSVTLSPLSRQRMLLLHPVPGTGTDERLARLAATLSGPVAALRR</sequence>
<evidence type="ECO:0000256" key="1">
    <source>
        <dbReference type="SAM" id="MobiDB-lite"/>
    </source>
</evidence>
<reference evidence="3" key="1">
    <citation type="submission" date="2021-03" db="EMBL/GenBank/DDBJ databases">
        <title>Whole genome shotgun sequence of Actinoplanes auranticolor NBRC 12245.</title>
        <authorList>
            <person name="Komaki H."/>
            <person name="Tamura T."/>
        </authorList>
    </citation>
    <scope>NUCLEOTIDE SEQUENCE</scope>
    <source>
        <strain evidence="3">NBRC 12245</strain>
    </source>
</reference>
<keyword evidence="4" id="KW-1185">Reference proteome</keyword>
<dbReference type="Proteomes" id="UP000681340">
    <property type="component" value="Unassembled WGS sequence"/>
</dbReference>
<comment type="caution">
    <text evidence="3">The sequence shown here is derived from an EMBL/GenBank/DDBJ whole genome shotgun (WGS) entry which is preliminary data.</text>
</comment>
<dbReference type="CDD" id="cd00093">
    <property type="entry name" value="HTH_XRE"/>
    <property type="match status" value="1"/>
</dbReference>
<organism evidence="3 4">
    <name type="scientific">Actinoplanes auranticolor</name>
    <dbReference type="NCBI Taxonomy" id="47988"/>
    <lineage>
        <taxon>Bacteria</taxon>
        <taxon>Bacillati</taxon>
        <taxon>Actinomycetota</taxon>
        <taxon>Actinomycetes</taxon>
        <taxon>Micromonosporales</taxon>
        <taxon>Micromonosporaceae</taxon>
        <taxon>Actinoplanes</taxon>
    </lineage>
</organism>
<proteinExistence type="predicted"/>
<evidence type="ECO:0000313" key="3">
    <source>
        <dbReference type="EMBL" id="GIM66558.1"/>
    </source>
</evidence>
<evidence type="ECO:0000259" key="2">
    <source>
        <dbReference type="PROSITE" id="PS50943"/>
    </source>
</evidence>
<dbReference type="InterPro" id="IPR041413">
    <property type="entry name" value="MLTR_LBD"/>
</dbReference>
<feature type="domain" description="HTH cro/C1-type" evidence="2">
    <location>
        <begin position="41"/>
        <end position="88"/>
    </location>
</feature>
<dbReference type="Gene3D" id="3.30.450.180">
    <property type="match status" value="1"/>
</dbReference>
<feature type="region of interest" description="Disordered" evidence="1">
    <location>
        <begin position="1"/>
        <end position="41"/>
    </location>
</feature>
<dbReference type="PROSITE" id="PS50943">
    <property type="entry name" value="HTH_CROC1"/>
    <property type="match status" value="1"/>
</dbReference>
<dbReference type="Pfam" id="PF17765">
    <property type="entry name" value="MLTR_LBD"/>
    <property type="match status" value="1"/>
</dbReference>
<dbReference type="RefSeq" id="WP_212988383.1">
    <property type="nucleotide sequence ID" value="NZ_BAABEA010000019.1"/>
</dbReference>
<dbReference type="SUPFAM" id="SSF47413">
    <property type="entry name" value="lambda repressor-like DNA-binding domains"/>
    <property type="match status" value="1"/>
</dbReference>
<name>A0A919SA16_9ACTN</name>
<evidence type="ECO:0000313" key="4">
    <source>
        <dbReference type="Proteomes" id="UP000681340"/>
    </source>
</evidence>
<feature type="compositionally biased region" description="Basic residues" evidence="1">
    <location>
        <begin position="1"/>
        <end position="10"/>
    </location>
</feature>
<dbReference type="EMBL" id="BOQL01000021">
    <property type="protein sequence ID" value="GIM66558.1"/>
    <property type="molecule type" value="Genomic_DNA"/>
</dbReference>
<dbReference type="InterPro" id="IPR010982">
    <property type="entry name" value="Lambda_DNA-bd_dom_sf"/>
</dbReference>
<accession>A0A919SA16</accession>
<dbReference type="GO" id="GO:0003677">
    <property type="term" value="F:DNA binding"/>
    <property type="evidence" value="ECO:0007669"/>
    <property type="project" value="InterPro"/>
</dbReference>